<evidence type="ECO:0000313" key="2">
    <source>
        <dbReference type="EMBL" id="OAX31573.1"/>
    </source>
</evidence>
<dbReference type="InParanoid" id="A0A1B7MG49"/>
<protein>
    <submittedName>
        <fullName evidence="2">Uncharacterized protein</fullName>
    </submittedName>
</protein>
<dbReference type="OrthoDB" id="2499604at2759"/>
<reference evidence="2 3" key="1">
    <citation type="submission" date="2016-06" db="EMBL/GenBank/DDBJ databases">
        <title>Comparative genomics of the ectomycorrhizal sister species Rhizopogon vinicolor and Rhizopogon vesiculosus (Basidiomycota: Boletales) reveals a divergence of the mating type B locus.</title>
        <authorList>
            <consortium name="DOE Joint Genome Institute"/>
            <person name="Mujic A.B."/>
            <person name="Kuo A."/>
            <person name="Tritt A."/>
            <person name="Lipzen A."/>
            <person name="Chen C."/>
            <person name="Johnson J."/>
            <person name="Sharma A."/>
            <person name="Barry K."/>
            <person name="Grigoriev I.V."/>
            <person name="Spatafora J.W."/>
        </authorList>
    </citation>
    <scope>NUCLEOTIDE SEQUENCE [LARGE SCALE GENOMIC DNA]</scope>
    <source>
        <strain evidence="2 3">AM-OR11-026</strain>
    </source>
</reference>
<dbReference type="AlphaFoldDB" id="A0A1B7MG49"/>
<feature type="compositionally biased region" description="Polar residues" evidence="1">
    <location>
        <begin position="106"/>
        <end position="132"/>
    </location>
</feature>
<dbReference type="Proteomes" id="UP000092154">
    <property type="component" value="Unassembled WGS sequence"/>
</dbReference>
<feature type="region of interest" description="Disordered" evidence="1">
    <location>
        <begin position="86"/>
        <end position="132"/>
    </location>
</feature>
<evidence type="ECO:0000256" key="1">
    <source>
        <dbReference type="SAM" id="MobiDB-lite"/>
    </source>
</evidence>
<sequence length="176" mass="18767">MAASMFMNSNTLPIALMQNLVPGVHGLKWTPDDSKDAMLGRALTFAGAMASSADIPPTPISPRSPSLVAVPYECVGGSQYVNDDISISDGETLGDGPSRFHPLSHDGQTQGQPTSPSHHWQTQVYPTSPSYHRQTQGRARTLRKAALLSSISVTSACLEDDVANEADIAIEPSKQH</sequence>
<proteinExistence type="predicted"/>
<dbReference type="STRING" id="1314800.A0A1B7MG49"/>
<organism evidence="2 3">
    <name type="scientific">Rhizopogon vinicolor AM-OR11-026</name>
    <dbReference type="NCBI Taxonomy" id="1314800"/>
    <lineage>
        <taxon>Eukaryota</taxon>
        <taxon>Fungi</taxon>
        <taxon>Dikarya</taxon>
        <taxon>Basidiomycota</taxon>
        <taxon>Agaricomycotina</taxon>
        <taxon>Agaricomycetes</taxon>
        <taxon>Agaricomycetidae</taxon>
        <taxon>Boletales</taxon>
        <taxon>Suillineae</taxon>
        <taxon>Rhizopogonaceae</taxon>
        <taxon>Rhizopogon</taxon>
    </lineage>
</organism>
<accession>A0A1B7MG49</accession>
<name>A0A1B7MG49_9AGAM</name>
<gene>
    <name evidence="2" type="ORF">K503DRAFT_805964</name>
</gene>
<dbReference type="EMBL" id="KV449340">
    <property type="protein sequence ID" value="OAX31573.1"/>
    <property type="molecule type" value="Genomic_DNA"/>
</dbReference>
<evidence type="ECO:0000313" key="3">
    <source>
        <dbReference type="Proteomes" id="UP000092154"/>
    </source>
</evidence>
<keyword evidence="3" id="KW-1185">Reference proteome</keyword>